<comment type="caution">
    <text evidence="3">The sequence shown here is derived from an EMBL/GenBank/DDBJ whole genome shotgun (WGS) entry which is preliminary data.</text>
</comment>
<feature type="coiled-coil region" evidence="1">
    <location>
        <begin position="61"/>
        <end position="88"/>
    </location>
</feature>
<evidence type="ECO:0000313" key="4">
    <source>
        <dbReference type="Proteomes" id="UP001320831"/>
    </source>
</evidence>
<proteinExistence type="predicted"/>
<evidence type="ECO:0008006" key="5">
    <source>
        <dbReference type="Google" id="ProtNLM"/>
    </source>
</evidence>
<feature type="region of interest" description="Disordered" evidence="2">
    <location>
        <begin position="1"/>
        <end position="50"/>
    </location>
</feature>
<evidence type="ECO:0000313" key="3">
    <source>
        <dbReference type="EMBL" id="MCT7377568.1"/>
    </source>
</evidence>
<keyword evidence="1" id="KW-0175">Coiled coil</keyword>
<protein>
    <recommendedName>
        <fullName evidence="5">Flagellar assembly protein FliH/Type III secretion system HrpE domain-containing protein</fullName>
    </recommendedName>
</protein>
<name>A0ABT2LW12_9HYPH</name>
<evidence type="ECO:0000256" key="1">
    <source>
        <dbReference type="SAM" id="Coils"/>
    </source>
</evidence>
<keyword evidence="4" id="KW-1185">Reference proteome</keyword>
<reference evidence="3 4" key="1">
    <citation type="submission" date="2022-09" db="EMBL/GenBank/DDBJ databases">
        <title>Chelativorans salina sp. nov., a novel slightly halophilic bacterium isolated from a saline lake sediment enrichment.</title>
        <authorList>
            <person name="Gao L."/>
            <person name="Fang B.-Z."/>
            <person name="Li W.-J."/>
        </authorList>
    </citation>
    <scope>NUCLEOTIDE SEQUENCE [LARGE SCALE GENOMIC DNA]</scope>
    <source>
        <strain evidence="3 4">EGI FJ00035</strain>
    </source>
</reference>
<dbReference type="RefSeq" id="WP_260906139.1">
    <property type="nucleotide sequence ID" value="NZ_JAOCZP010000008.1"/>
</dbReference>
<sequence>MPLAALADALPDFGAGAPAPAERKPAADEAFGTLRESAPPPAPAAAAERRPTIEEIVAKAEAALAERLEREHEEKLAAERERHAAEMEAAVSRLGEEAGAAIAARFTEMQREVATLTGALTAHILGAVLTEDLQKRAVNELARIVEAALDDREAVRIRIRGTTLLCNALKGKLGERAQQVSFTEAPGFDLTAEIDESLFETRLAEWSEALAEVLS</sequence>
<dbReference type="EMBL" id="JAOCZP010000008">
    <property type="protein sequence ID" value="MCT7377568.1"/>
    <property type="molecule type" value="Genomic_DNA"/>
</dbReference>
<accession>A0ABT2LW12</accession>
<dbReference type="Proteomes" id="UP001320831">
    <property type="component" value="Unassembled WGS sequence"/>
</dbReference>
<organism evidence="3 4">
    <name type="scientific">Chelativorans salis</name>
    <dbReference type="NCBI Taxonomy" id="2978478"/>
    <lineage>
        <taxon>Bacteria</taxon>
        <taxon>Pseudomonadati</taxon>
        <taxon>Pseudomonadota</taxon>
        <taxon>Alphaproteobacteria</taxon>
        <taxon>Hyphomicrobiales</taxon>
        <taxon>Phyllobacteriaceae</taxon>
        <taxon>Chelativorans</taxon>
    </lineage>
</organism>
<feature type="compositionally biased region" description="Low complexity" evidence="2">
    <location>
        <begin position="1"/>
        <end position="20"/>
    </location>
</feature>
<evidence type="ECO:0000256" key="2">
    <source>
        <dbReference type="SAM" id="MobiDB-lite"/>
    </source>
</evidence>
<gene>
    <name evidence="3" type="ORF">N5A92_21345</name>
</gene>